<dbReference type="RefSeq" id="WP_128748342.1">
    <property type="nucleotide sequence ID" value="NZ_CP035232.1"/>
</dbReference>
<proteinExistence type="predicted"/>
<dbReference type="NCBIfam" id="NF038310">
    <property type="entry name" value="lysogeny_AimR"/>
    <property type="match status" value="1"/>
</dbReference>
<reference evidence="1 2" key="1">
    <citation type="submission" date="2019-01" db="EMBL/GenBank/DDBJ databases">
        <title>Genome sequence of Bacillus glycinifermentans SRCM103574.</title>
        <authorList>
            <person name="Kong H.-J."/>
            <person name="Jeong S.-Y."/>
            <person name="Jeong D.-Y."/>
        </authorList>
    </citation>
    <scope>NUCLEOTIDE SEQUENCE [LARGE SCALE GENOMIC DNA]</scope>
    <source>
        <strain evidence="1 2">SRCM103574</strain>
    </source>
</reference>
<gene>
    <name evidence="1" type="ORF">EQZ20_21195</name>
</gene>
<dbReference type="AlphaFoldDB" id="A0AAJ3Z1M8"/>
<evidence type="ECO:0000313" key="1">
    <source>
        <dbReference type="EMBL" id="QAT67146.1"/>
    </source>
</evidence>
<dbReference type="Proteomes" id="UP000288675">
    <property type="component" value="Chromosome"/>
</dbReference>
<name>A0AAJ3Z1M8_9BACI</name>
<evidence type="ECO:0000313" key="2">
    <source>
        <dbReference type="Proteomes" id="UP000288675"/>
    </source>
</evidence>
<sequence>MDKVRHFLFDKITDRDDLNDSVIASHLKLSTKQVGNLRSGKRKLTLRSILVLSQLVVPERYREFMREVCPRLVDSSDCIRKTFEYAAITRDKQLLDQHLENYRHEKRNVIEKYVKVYSFISDYLHGNIPFHLIEDELSKLTNINDPILKILVDIYYCIALLQKRQFSYVINKASELEIQIKGLNDKPHLFLKECYSYRISEVLAYAHLFLNNLKQARHYANILYNASINKRVNSDALYIIGMTYLISDENLCLSYLKRSIDEAEKTGEMRLVGYAVYNYNFARLLMKRKIDNDAPNVLKNMENFIEGRMSFVEVEKEIRKTNDPDLIGYFESKAGGKETLYKKFCDFVSNSNLFYATIIVRELVRSGESTDFIESLTKNLKYTREEKGEVVFEEDFISCFNVGLRDGVGCCI</sequence>
<accession>A0AAJ3Z1M8</accession>
<dbReference type="EMBL" id="CP035232">
    <property type="protein sequence ID" value="QAT67146.1"/>
    <property type="molecule type" value="Genomic_DNA"/>
</dbReference>
<dbReference type="InterPro" id="IPR047705">
    <property type="entry name" value="AimR-like"/>
</dbReference>
<protein>
    <recommendedName>
        <fullName evidence="3">Prophage helix-turn-helix protein</fullName>
    </recommendedName>
</protein>
<dbReference type="GeneID" id="82855197"/>
<organism evidence="1 2">
    <name type="scientific">Bacillus glycinifermentans</name>
    <dbReference type="NCBI Taxonomy" id="1664069"/>
    <lineage>
        <taxon>Bacteria</taxon>
        <taxon>Bacillati</taxon>
        <taxon>Bacillota</taxon>
        <taxon>Bacilli</taxon>
        <taxon>Bacillales</taxon>
        <taxon>Bacillaceae</taxon>
        <taxon>Bacillus</taxon>
    </lineage>
</organism>
<evidence type="ECO:0008006" key="3">
    <source>
        <dbReference type="Google" id="ProtNLM"/>
    </source>
</evidence>
<dbReference type="Pfam" id="PF22871">
    <property type="entry name" value="AimR"/>
    <property type="match status" value="1"/>
</dbReference>